<dbReference type="RefSeq" id="WP_282010181.1">
    <property type="nucleotide sequence ID" value="NZ_OX336137.1"/>
</dbReference>
<evidence type="ECO:0000259" key="2">
    <source>
        <dbReference type="Pfam" id="PF01370"/>
    </source>
</evidence>
<accession>A0ABM9HAT1</accession>
<dbReference type="EMBL" id="OX336137">
    <property type="protein sequence ID" value="CAI2717227.1"/>
    <property type="molecule type" value="Genomic_DNA"/>
</dbReference>
<evidence type="ECO:0000256" key="1">
    <source>
        <dbReference type="ARBA" id="ARBA00007637"/>
    </source>
</evidence>
<sequence length="354" mass="40349">MADIAIVTGSSGMVGSEATEFLLDKGFIVHGIDNDMRSVFFGDEASTAWNERRLIETYPNYHHHSLDIRDRANLDKLFKLHEKDIKLIVHSAAQPSHDWAAEQAMTDFTVNANGTLVLLELARRYCPGAVFIYMSTNKVYGDQPNAFPFVEEDTRWELEAKHPYYANGIDESIGLDECTHSLFGVSKLAGDLMVQEFGRYFGMKTACFRAGCLTGSGHSGTELHGFLSYLMMCTMKKTPYKVFGYQGKQVRDNIHSRDVVEALYQFYLKPGVGKVYNMGGGRFSNCSMLEAIAICEQITGNKLNWDYIEKPRAGDHIWWISDMTRFKTDYPDWDIQYNLQQTFEEIHDGLRQRL</sequence>
<keyword evidence="3" id="KW-0413">Isomerase</keyword>
<dbReference type="Pfam" id="PF01370">
    <property type="entry name" value="Epimerase"/>
    <property type="match status" value="1"/>
</dbReference>
<dbReference type="EC" id="5.1.3.-" evidence="3"/>
<dbReference type="Gene3D" id="3.40.50.720">
    <property type="entry name" value="NAD(P)-binding Rossmann-like Domain"/>
    <property type="match status" value="1"/>
</dbReference>
<dbReference type="PANTHER" id="PTHR43000">
    <property type="entry name" value="DTDP-D-GLUCOSE 4,6-DEHYDRATASE-RELATED"/>
    <property type="match status" value="1"/>
</dbReference>
<feature type="domain" description="NAD-dependent epimerase/dehydratase" evidence="2">
    <location>
        <begin position="6"/>
        <end position="279"/>
    </location>
</feature>
<dbReference type="SUPFAM" id="SSF51735">
    <property type="entry name" value="NAD(P)-binding Rossmann-fold domains"/>
    <property type="match status" value="1"/>
</dbReference>
<keyword evidence="4" id="KW-1185">Reference proteome</keyword>
<organism evidence="3 4">
    <name type="scientific">Nitrospina watsonii</name>
    <dbReference type="NCBI Taxonomy" id="1323948"/>
    <lineage>
        <taxon>Bacteria</taxon>
        <taxon>Pseudomonadati</taxon>
        <taxon>Nitrospinota/Tectimicrobiota group</taxon>
        <taxon>Nitrospinota</taxon>
        <taxon>Nitrospinia</taxon>
        <taxon>Nitrospinales</taxon>
        <taxon>Nitrospinaceae</taxon>
        <taxon>Nitrospina</taxon>
    </lineage>
</organism>
<comment type="similarity">
    <text evidence="1">Belongs to the NAD(P)-dependent epimerase/dehydratase family.</text>
</comment>
<proteinExistence type="inferred from homology"/>
<dbReference type="Proteomes" id="UP001157733">
    <property type="component" value="Chromosome"/>
</dbReference>
<dbReference type="InterPro" id="IPR036291">
    <property type="entry name" value="NAD(P)-bd_dom_sf"/>
</dbReference>
<name>A0ABM9HAT1_9BACT</name>
<dbReference type="InterPro" id="IPR001509">
    <property type="entry name" value="Epimerase_deHydtase"/>
</dbReference>
<protein>
    <submittedName>
        <fullName evidence="3">CDP-tyvelose epimerase</fullName>
        <ecNumber evidence="3">5.1.3.-</ecNumber>
    </submittedName>
</protein>
<evidence type="ECO:0000313" key="3">
    <source>
        <dbReference type="EMBL" id="CAI2717227.1"/>
    </source>
</evidence>
<dbReference type="GO" id="GO:0016853">
    <property type="term" value="F:isomerase activity"/>
    <property type="evidence" value="ECO:0007669"/>
    <property type="project" value="UniProtKB-KW"/>
</dbReference>
<reference evidence="3 4" key="1">
    <citation type="submission" date="2022-09" db="EMBL/GenBank/DDBJ databases">
        <authorList>
            <person name="Kop L."/>
        </authorList>
    </citation>
    <scope>NUCLEOTIDE SEQUENCE [LARGE SCALE GENOMIC DNA]</scope>
    <source>
        <strain evidence="3 4">347</strain>
    </source>
</reference>
<evidence type="ECO:0000313" key="4">
    <source>
        <dbReference type="Proteomes" id="UP001157733"/>
    </source>
</evidence>
<gene>
    <name evidence="3" type="primary">rfbE</name>
    <name evidence="3" type="ORF">NSPWAT_0368</name>
</gene>